<dbReference type="AlphaFoldDB" id="A0A6I2R9S6"/>
<dbReference type="EMBL" id="WKPR01000027">
    <property type="protein sequence ID" value="MSB21830.1"/>
    <property type="molecule type" value="Genomic_DNA"/>
</dbReference>
<feature type="domain" description="TraD/TraG TraM recognition site" evidence="1">
    <location>
        <begin position="291"/>
        <end position="373"/>
    </location>
</feature>
<dbReference type="InterPro" id="IPR032689">
    <property type="entry name" value="TraG-D_C"/>
</dbReference>
<dbReference type="Proteomes" id="UP000434475">
    <property type="component" value="Unassembled WGS sequence"/>
</dbReference>
<sequence>MCNKINITPKLAIEGEDRTLGAVLLGAPYSRKREMVMLPMIQQDIQSKPLMGVAVFDADGIPTQATARCAREVGRPYVLLDPRLEGCPFFNPLVGNENEVFEDLRIVVSEYLSDLSPSLRALNESLLSNAVKVLKRLDKAEGVDGKYATFININTVLQNPGQKGRALVSKFGQMKASSDAEWQENVDIASWFINEYYAERSKPFEQTACLRLLLGKLISEPHLRTVLNPDFDKGQVSEVDFDRLVSDNCVICVSAAKPTLGSLSRFFGLLALLKYRRPMIRMGEPRRARVLYVDEFQEFAAPELVDLFTYAYRSKLAATISLQSWNQVDRGGVLYKQTKETLASNLRNALIFAGASKEDAWRYAERLGDADYQEPKDIANTILGLNLKCFGHSLMCQGSPQRFGAAKAGEDVLSGPTVFHDPLAEKPRVYDDLAGKPLVDDDDLL</sequence>
<gene>
    <name evidence="2" type="ORF">GKE97_20330</name>
</gene>
<evidence type="ECO:0000313" key="2">
    <source>
        <dbReference type="EMBL" id="MSB21830.1"/>
    </source>
</evidence>
<dbReference type="Gene3D" id="3.40.50.300">
    <property type="entry name" value="P-loop containing nucleotide triphosphate hydrolases"/>
    <property type="match status" value="1"/>
</dbReference>
<protein>
    <submittedName>
        <fullName evidence="2">TraM recognition domain-containing protein</fullName>
    </submittedName>
</protein>
<dbReference type="RefSeq" id="WP_108981967.1">
    <property type="nucleotide sequence ID" value="NZ_JAQLWY010000025.1"/>
</dbReference>
<evidence type="ECO:0000259" key="1">
    <source>
        <dbReference type="Pfam" id="PF12696"/>
    </source>
</evidence>
<reference evidence="2 3" key="1">
    <citation type="journal article" date="2019" name="Nat. Med.">
        <title>A library of human gut bacterial isolates paired with longitudinal multiomics data enables mechanistic microbiome research.</title>
        <authorList>
            <person name="Poyet M."/>
            <person name="Groussin M."/>
            <person name="Gibbons S.M."/>
            <person name="Avila-Pacheco J."/>
            <person name="Jiang X."/>
            <person name="Kearney S.M."/>
            <person name="Perrotta A.R."/>
            <person name="Berdy B."/>
            <person name="Zhao S."/>
            <person name="Lieberman T.D."/>
            <person name="Swanson P.K."/>
            <person name="Smith M."/>
            <person name="Roesemann S."/>
            <person name="Alexander J.E."/>
            <person name="Rich S.A."/>
            <person name="Livny J."/>
            <person name="Vlamakis H."/>
            <person name="Clish C."/>
            <person name="Bullock K."/>
            <person name="Deik A."/>
            <person name="Scott J."/>
            <person name="Pierce K.A."/>
            <person name="Xavier R.J."/>
            <person name="Alm E.J."/>
        </authorList>
    </citation>
    <scope>NUCLEOTIDE SEQUENCE [LARGE SCALE GENOMIC DNA]</scope>
    <source>
        <strain evidence="2 3">BIOML-A2</strain>
    </source>
</reference>
<proteinExistence type="predicted"/>
<name>A0A6I2R9S6_FLAPL</name>
<comment type="caution">
    <text evidence="2">The sequence shown here is derived from an EMBL/GenBank/DDBJ whole genome shotgun (WGS) entry which is preliminary data.</text>
</comment>
<dbReference type="Pfam" id="PF12696">
    <property type="entry name" value="TraG-D_C"/>
    <property type="match status" value="1"/>
</dbReference>
<accession>A0A6I2R9S6</accession>
<dbReference type="InterPro" id="IPR027417">
    <property type="entry name" value="P-loop_NTPase"/>
</dbReference>
<organism evidence="2 3">
    <name type="scientific">Flavonifractor plautii</name>
    <name type="common">Fusobacterium plautii</name>
    <dbReference type="NCBI Taxonomy" id="292800"/>
    <lineage>
        <taxon>Bacteria</taxon>
        <taxon>Bacillati</taxon>
        <taxon>Bacillota</taxon>
        <taxon>Clostridia</taxon>
        <taxon>Eubacteriales</taxon>
        <taxon>Oscillospiraceae</taxon>
        <taxon>Flavonifractor</taxon>
    </lineage>
</organism>
<evidence type="ECO:0000313" key="3">
    <source>
        <dbReference type="Proteomes" id="UP000434475"/>
    </source>
</evidence>